<dbReference type="Proteomes" id="UP001489004">
    <property type="component" value="Unassembled WGS sequence"/>
</dbReference>
<protein>
    <recommendedName>
        <fullName evidence="7">Protein kinase domain-containing protein</fullName>
    </recommendedName>
</protein>
<feature type="domain" description="Protein kinase" evidence="7">
    <location>
        <begin position="1"/>
        <end position="250"/>
    </location>
</feature>
<evidence type="ECO:0000256" key="1">
    <source>
        <dbReference type="ARBA" id="ARBA00022527"/>
    </source>
</evidence>
<proteinExistence type="predicted"/>
<dbReference type="InterPro" id="IPR011009">
    <property type="entry name" value="Kinase-like_dom_sf"/>
</dbReference>
<dbReference type="Gene3D" id="1.10.238.10">
    <property type="entry name" value="EF-hand"/>
    <property type="match status" value="1"/>
</dbReference>
<sequence length="465" mass="51962">MSIDSSRFFSAASRVRHQLQQENEINIAKQLRHSLNVARLHEVLEDDRCLYLITELCTGGELGHRIKKGRYSERDAAHIIRDILQLLAQSHVQNVILRDVKPENLLFLNESEGSPLKAIDFGIARRCASNQYLSERCGSPVYVAPEVLQKRYSLPADVWSAGIIAYMLLTGRLPWKGEAGISVSQLYDGGEGGAFSRRDAFKALMFDELDFESHPWELISAGGRDLVQRMLQKDPAQRITAKAALKHRWLQSEGQGAAPDRPFEDTIVQRLQQFGMYGKVKQAALKQLVASLPSDSEVVQQFRDVFESGEQASQGSVSYNSLLQVLLGKGFCLTETEGHHLISLLDADGGGSVDEHEWMAATLDWQKVQESDEWSQWVERLLQAVASDASGCMEITDLKQVLLSAQCPRESDSEEDTSLQELAGTDQRVSVEDFKSMLVNDSSEDDLTMFDSRLDKRSTHNSNGS</sequence>
<dbReference type="Gene3D" id="3.30.200.20">
    <property type="entry name" value="Phosphorylase Kinase, domain 1"/>
    <property type="match status" value="1"/>
</dbReference>
<evidence type="ECO:0000313" key="8">
    <source>
        <dbReference type="EMBL" id="KAK9813078.1"/>
    </source>
</evidence>
<dbReference type="SMART" id="SM00220">
    <property type="entry name" value="S_TKc"/>
    <property type="match status" value="1"/>
</dbReference>
<accession>A0AAW1PSW5</accession>
<dbReference type="SUPFAM" id="SSF56112">
    <property type="entry name" value="Protein kinase-like (PK-like)"/>
    <property type="match status" value="1"/>
</dbReference>
<evidence type="ECO:0000259" key="7">
    <source>
        <dbReference type="PROSITE" id="PS50011"/>
    </source>
</evidence>
<name>A0AAW1PSW5_9CHLO</name>
<keyword evidence="1" id="KW-0723">Serine/threonine-protein kinase</keyword>
<evidence type="ECO:0000256" key="6">
    <source>
        <dbReference type="ARBA" id="ARBA00022840"/>
    </source>
</evidence>
<comment type="caution">
    <text evidence="8">The sequence shown here is derived from an EMBL/GenBank/DDBJ whole genome shotgun (WGS) entry which is preliminary data.</text>
</comment>
<dbReference type="Gene3D" id="1.10.510.10">
    <property type="entry name" value="Transferase(Phosphotransferase) domain 1"/>
    <property type="match status" value="1"/>
</dbReference>
<dbReference type="GO" id="GO:0004674">
    <property type="term" value="F:protein serine/threonine kinase activity"/>
    <property type="evidence" value="ECO:0007669"/>
    <property type="project" value="UniProtKB-KW"/>
</dbReference>
<dbReference type="InterPro" id="IPR018247">
    <property type="entry name" value="EF_Hand_1_Ca_BS"/>
</dbReference>
<dbReference type="PROSITE" id="PS50011">
    <property type="entry name" value="PROTEIN_KINASE_DOM"/>
    <property type="match status" value="1"/>
</dbReference>
<evidence type="ECO:0000313" key="9">
    <source>
        <dbReference type="Proteomes" id="UP001489004"/>
    </source>
</evidence>
<keyword evidence="5" id="KW-0106">Calcium</keyword>
<reference evidence="8 9" key="1">
    <citation type="journal article" date="2024" name="Nat. Commun.">
        <title>Phylogenomics reveals the evolutionary origins of lichenization in chlorophyte algae.</title>
        <authorList>
            <person name="Puginier C."/>
            <person name="Libourel C."/>
            <person name="Otte J."/>
            <person name="Skaloud P."/>
            <person name="Haon M."/>
            <person name="Grisel S."/>
            <person name="Petersen M."/>
            <person name="Berrin J.G."/>
            <person name="Delaux P.M."/>
            <person name="Dal Grande F."/>
            <person name="Keller J."/>
        </authorList>
    </citation>
    <scope>NUCLEOTIDE SEQUENCE [LARGE SCALE GENOMIC DNA]</scope>
    <source>
        <strain evidence="8 9">SAG 2043</strain>
    </source>
</reference>
<keyword evidence="3" id="KW-0547">Nucleotide-binding</keyword>
<dbReference type="InterPro" id="IPR000719">
    <property type="entry name" value="Prot_kinase_dom"/>
</dbReference>
<dbReference type="AlphaFoldDB" id="A0AAW1PSW5"/>
<keyword evidence="2" id="KW-0808">Transferase</keyword>
<evidence type="ECO:0000256" key="3">
    <source>
        <dbReference type="ARBA" id="ARBA00022741"/>
    </source>
</evidence>
<dbReference type="Pfam" id="PF00069">
    <property type="entry name" value="Pkinase"/>
    <property type="match status" value="1"/>
</dbReference>
<dbReference type="PROSITE" id="PS00018">
    <property type="entry name" value="EF_HAND_1"/>
    <property type="match status" value="1"/>
</dbReference>
<dbReference type="EMBL" id="JALJOR010000008">
    <property type="protein sequence ID" value="KAK9813078.1"/>
    <property type="molecule type" value="Genomic_DNA"/>
</dbReference>
<evidence type="ECO:0000256" key="2">
    <source>
        <dbReference type="ARBA" id="ARBA00022679"/>
    </source>
</evidence>
<dbReference type="InterPro" id="IPR050205">
    <property type="entry name" value="CDPK_Ser/Thr_kinases"/>
</dbReference>
<evidence type="ECO:0000256" key="5">
    <source>
        <dbReference type="ARBA" id="ARBA00022837"/>
    </source>
</evidence>
<keyword evidence="9" id="KW-1185">Reference proteome</keyword>
<dbReference type="SUPFAM" id="SSF47473">
    <property type="entry name" value="EF-hand"/>
    <property type="match status" value="1"/>
</dbReference>
<dbReference type="InterPro" id="IPR011992">
    <property type="entry name" value="EF-hand-dom_pair"/>
</dbReference>
<keyword evidence="4" id="KW-0418">Kinase</keyword>
<evidence type="ECO:0000256" key="4">
    <source>
        <dbReference type="ARBA" id="ARBA00022777"/>
    </source>
</evidence>
<dbReference type="PANTHER" id="PTHR24349">
    <property type="entry name" value="SERINE/THREONINE-PROTEIN KINASE"/>
    <property type="match status" value="1"/>
</dbReference>
<organism evidence="8 9">
    <name type="scientific">[Myrmecia] bisecta</name>
    <dbReference type="NCBI Taxonomy" id="41462"/>
    <lineage>
        <taxon>Eukaryota</taxon>
        <taxon>Viridiplantae</taxon>
        <taxon>Chlorophyta</taxon>
        <taxon>core chlorophytes</taxon>
        <taxon>Trebouxiophyceae</taxon>
        <taxon>Trebouxiales</taxon>
        <taxon>Trebouxiaceae</taxon>
        <taxon>Myrmecia</taxon>
    </lineage>
</organism>
<dbReference type="GO" id="GO:0005524">
    <property type="term" value="F:ATP binding"/>
    <property type="evidence" value="ECO:0007669"/>
    <property type="project" value="UniProtKB-KW"/>
</dbReference>
<gene>
    <name evidence="8" type="ORF">WJX72_008502</name>
</gene>
<keyword evidence="6" id="KW-0067">ATP-binding</keyword>